<reference evidence="1" key="1">
    <citation type="submission" date="2019-08" db="EMBL/GenBank/DDBJ databases">
        <authorList>
            <person name="Kucharzyk K."/>
            <person name="Murdoch R.W."/>
            <person name="Higgins S."/>
            <person name="Loffler F."/>
        </authorList>
    </citation>
    <scope>NUCLEOTIDE SEQUENCE</scope>
</reference>
<dbReference type="Gene3D" id="3.30.420.40">
    <property type="match status" value="1"/>
</dbReference>
<accession>A0A645GLS4</accession>
<organism evidence="1">
    <name type="scientific">bioreactor metagenome</name>
    <dbReference type="NCBI Taxonomy" id="1076179"/>
    <lineage>
        <taxon>unclassified sequences</taxon>
        <taxon>metagenomes</taxon>
        <taxon>ecological metagenomes</taxon>
    </lineage>
</organism>
<dbReference type="EMBL" id="VSSQ01077908">
    <property type="protein sequence ID" value="MPN27868.1"/>
    <property type="molecule type" value="Genomic_DNA"/>
</dbReference>
<comment type="caution">
    <text evidence="1">The sequence shown here is derived from an EMBL/GenBank/DDBJ whole genome shotgun (WGS) entry which is preliminary data.</text>
</comment>
<name>A0A645GLS4_9ZZZZ</name>
<gene>
    <name evidence="1" type="ORF">SDC9_175302</name>
</gene>
<dbReference type="AlphaFoldDB" id="A0A645GLS4"/>
<protein>
    <submittedName>
        <fullName evidence="1">Uncharacterized protein</fullName>
    </submittedName>
</protein>
<evidence type="ECO:0000313" key="1">
    <source>
        <dbReference type="EMBL" id="MPN27868.1"/>
    </source>
</evidence>
<sequence>MASAQEDGDTIACAIFDEALGYFKKTVEVLVADLGSDPMPLYKGGGFLMNNRFLNESFDRIVAEEFPQLCVDELKRPAEWGAVILAAELSGYSLPDLITRGVIMS</sequence>
<dbReference type="InterPro" id="IPR043129">
    <property type="entry name" value="ATPase_NBD"/>
</dbReference>
<proteinExistence type="predicted"/>
<dbReference type="SUPFAM" id="SSF53067">
    <property type="entry name" value="Actin-like ATPase domain"/>
    <property type="match status" value="1"/>
</dbReference>